<keyword evidence="6" id="KW-0378">Hydrolase</keyword>
<organism evidence="19 20">
    <name type="scientific">Clathrus columnatus</name>
    <dbReference type="NCBI Taxonomy" id="1419009"/>
    <lineage>
        <taxon>Eukaryota</taxon>
        <taxon>Fungi</taxon>
        <taxon>Dikarya</taxon>
        <taxon>Basidiomycota</taxon>
        <taxon>Agaricomycotina</taxon>
        <taxon>Agaricomycetes</taxon>
        <taxon>Phallomycetidae</taxon>
        <taxon>Phallales</taxon>
        <taxon>Clathraceae</taxon>
        <taxon>Clathrus</taxon>
    </lineage>
</organism>
<dbReference type="InterPro" id="IPR011330">
    <property type="entry name" value="Glyco_hydro/deAcase_b/a-brl"/>
</dbReference>
<evidence type="ECO:0000256" key="12">
    <source>
        <dbReference type="ARBA" id="ARBA00023316"/>
    </source>
</evidence>
<gene>
    <name evidence="19" type="ORF">Clacol_007844</name>
</gene>
<proteinExistence type="predicted"/>
<keyword evidence="20" id="KW-1185">Reference proteome</keyword>
<evidence type="ECO:0000256" key="1">
    <source>
        <dbReference type="ARBA" id="ARBA00001941"/>
    </source>
</evidence>
<keyword evidence="4" id="KW-0325">Glycoprotein</keyword>
<evidence type="ECO:0000256" key="17">
    <source>
        <dbReference type="SAM" id="SignalP"/>
    </source>
</evidence>
<evidence type="ECO:0000256" key="4">
    <source>
        <dbReference type="ARBA" id="ARBA00022622"/>
    </source>
</evidence>
<dbReference type="EMBL" id="BPWL01000009">
    <property type="protein sequence ID" value="GJJ13588.1"/>
    <property type="molecule type" value="Genomic_DNA"/>
</dbReference>
<dbReference type="InterPro" id="IPR050248">
    <property type="entry name" value="Polysacc_deacetylase_ArnD"/>
</dbReference>
<keyword evidence="17" id="KW-0732">Signal</keyword>
<keyword evidence="13" id="KW-0624">Polysaccharide degradation</keyword>
<evidence type="ECO:0000313" key="19">
    <source>
        <dbReference type="EMBL" id="GJJ13588.1"/>
    </source>
</evidence>
<dbReference type="Gene3D" id="3.20.20.370">
    <property type="entry name" value="Glycoside hydrolase/deacetylase"/>
    <property type="match status" value="1"/>
</dbReference>
<dbReference type="GO" id="GO:0071555">
    <property type="term" value="P:cell wall organization"/>
    <property type="evidence" value="ECO:0007669"/>
    <property type="project" value="UniProtKB-KW"/>
</dbReference>
<dbReference type="InterPro" id="IPR002509">
    <property type="entry name" value="NODB_dom"/>
</dbReference>
<evidence type="ECO:0000256" key="3">
    <source>
        <dbReference type="ARBA" id="ARBA00022475"/>
    </source>
</evidence>
<dbReference type="Proteomes" id="UP001050691">
    <property type="component" value="Unassembled WGS sequence"/>
</dbReference>
<keyword evidence="7" id="KW-0146">Chitin degradation</keyword>
<evidence type="ECO:0000256" key="11">
    <source>
        <dbReference type="ARBA" id="ARBA00023288"/>
    </source>
</evidence>
<dbReference type="GO" id="GO:0004099">
    <property type="term" value="F:chitin deacetylase activity"/>
    <property type="evidence" value="ECO:0007669"/>
    <property type="project" value="UniProtKB-EC"/>
</dbReference>
<evidence type="ECO:0000256" key="6">
    <source>
        <dbReference type="ARBA" id="ARBA00022801"/>
    </source>
</evidence>
<keyword evidence="3" id="KW-1003">Cell membrane</keyword>
<keyword evidence="8" id="KW-0472">Membrane</keyword>
<sequence length="498" mass="52919">MLSYFLIVVGLLSTASCHSNHHHHAIALARSVVAAASSASSVSVASGQTPAAVANPTASLVGPSAPPLSGVNTATTSQLPDATLTATDPNIPPLSDLTSGLPSSVTPIFTFTAQLGAPGPFPGAPPLPTTTLDRSKYPSPTQNAPTDHPLMSEWLKELEGHQIPDIPPNTNNSECALNPEAARDASRCWWTCGGCTNPTDIVTCNDKDTWGLTFDDGPSPFTPTEENLNATFFAIAGNIYWFNEIAVEAYLQGHQLALHTWHHQYMTTLTTEEVVAEIGFARMMMKDVFGVTPSYWRPPYGDVDERVRAIALAMGMQTIIWTRNPSTLDQFDTNDWRIPAGQVTGPQAFQQFEAILTNASVLNTGFIVLEHDLYPQTVDFAVGYTLPTALASTNPTFTLKPVIECLHLPMSEAYNETRTQPLPQFVTSWHGEFINVAEIVTQSNSNLTTSSSGGDGDGSGSSSEGSSGSSSGSSPLSVSLSNVILAAVVSILAVALKS</sequence>
<evidence type="ECO:0000256" key="10">
    <source>
        <dbReference type="ARBA" id="ARBA00023285"/>
    </source>
</evidence>
<accession>A0AAV5ALM8</accession>
<evidence type="ECO:0000313" key="20">
    <source>
        <dbReference type="Proteomes" id="UP001050691"/>
    </source>
</evidence>
<dbReference type="GO" id="GO:0006032">
    <property type="term" value="P:chitin catabolic process"/>
    <property type="evidence" value="ECO:0007669"/>
    <property type="project" value="UniProtKB-KW"/>
</dbReference>
<feature type="region of interest" description="Disordered" evidence="16">
    <location>
        <begin position="445"/>
        <end position="474"/>
    </location>
</feature>
<evidence type="ECO:0000256" key="15">
    <source>
        <dbReference type="ARBA" id="ARBA00048494"/>
    </source>
</evidence>
<dbReference type="GO" id="GO:0046872">
    <property type="term" value="F:metal ion binding"/>
    <property type="evidence" value="ECO:0007669"/>
    <property type="project" value="UniProtKB-KW"/>
</dbReference>
<evidence type="ECO:0000256" key="13">
    <source>
        <dbReference type="ARBA" id="ARBA00023326"/>
    </source>
</evidence>
<comment type="caution">
    <text evidence="19">The sequence shown here is derived from an EMBL/GenBank/DDBJ whole genome shotgun (WGS) entry which is preliminary data.</text>
</comment>
<keyword evidence="10" id="KW-0170">Cobalt</keyword>
<reference evidence="19" key="1">
    <citation type="submission" date="2021-10" db="EMBL/GenBank/DDBJ databases">
        <title>De novo Genome Assembly of Clathrus columnatus (Basidiomycota, Fungi) Using Illumina and Nanopore Sequence Data.</title>
        <authorList>
            <person name="Ogiso-Tanaka E."/>
            <person name="Itagaki H."/>
            <person name="Hosoya T."/>
            <person name="Hosaka K."/>
        </authorList>
    </citation>
    <scope>NUCLEOTIDE SEQUENCE</scope>
    <source>
        <strain evidence="19">MO-923</strain>
    </source>
</reference>
<evidence type="ECO:0000256" key="9">
    <source>
        <dbReference type="ARBA" id="ARBA00023277"/>
    </source>
</evidence>
<evidence type="ECO:0000256" key="7">
    <source>
        <dbReference type="ARBA" id="ARBA00023024"/>
    </source>
</evidence>
<feature type="compositionally biased region" description="Low complexity" evidence="16">
    <location>
        <begin position="460"/>
        <end position="474"/>
    </location>
</feature>
<dbReference type="PROSITE" id="PS51677">
    <property type="entry name" value="NODB"/>
    <property type="match status" value="1"/>
</dbReference>
<comment type="subcellular location">
    <subcellularLocation>
        <location evidence="2">Cell membrane</location>
        <topology evidence="2">Lipid-anchor</topology>
        <topology evidence="2">GPI-anchor</topology>
    </subcellularLocation>
</comment>
<keyword evidence="12" id="KW-0961">Cell wall biogenesis/degradation</keyword>
<dbReference type="AlphaFoldDB" id="A0AAV5ALM8"/>
<dbReference type="Pfam" id="PF01522">
    <property type="entry name" value="Polysacc_deac_1"/>
    <property type="match status" value="1"/>
</dbReference>
<feature type="chain" id="PRO_5043540028" description="chitin deacetylase" evidence="17">
    <location>
        <begin position="18"/>
        <end position="498"/>
    </location>
</feature>
<feature type="domain" description="NodB homology" evidence="18">
    <location>
        <begin position="199"/>
        <end position="398"/>
    </location>
</feature>
<comment type="cofactor">
    <cofactor evidence="1">
        <name>Co(2+)</name>
        <dbReference type="ChEBI" id="CHEBI:48828"/>
    </cofactor>
</comment>
<dbReference type="PANTHER" id="PTHR10587:SF133">
    <property type="entry name" value="CHITIN DEACETYLASE 1-RELATED"/>
    <property type="match status" value="1"/>
</dbReference>
<dbReference type="GO" id="GO:0009272">
    <property type="term" value="P:fungal-type cell wall biogenesis"/>
    <property type="evidence" value="ECO:0007669"/>
    <property type="project" value="UniProtKB-ARBA"/>
</dbReference>
<dbReference type="EC" id="3.5.1.41" evidence="14"/>
<keyword evidence="5" id="KW-0479">Metal-binding</keyword>
<feature type="signal peptide" evidence="17">
    <location>
        <begin position="1"/>
        <end position="17"/>
    </location>
</feature>
<evidence type="ECO:0000256" key="16">
    <source>
        <dbReference type="SAM" id="MobiDB-lite"/>
    </source>
</evidence>
<keyword evidence="11" id="KW-0449">Lipoprotein</keyword>
<keyword evidence="9" id="KW-0119">Carbohydrate metabolism</keyword>
<dbReference type="SUPFAM" id="SSF88713">
    <property type="entry name" value="Glycoside hydrolase/deacetylase"/>
    <property type="match status" value="1"/>
</dbReference>
<evidence type="ECO:0000256" key="5">
    <source>
        <dbReference type="ARBA" id="ARBA00022723"/>
    </source>
</evidence>
<keyword evidence="4" id="KW-0336">GPI-anchor</keyword>
<evidence type="ECO:0000256" key="2">
    <source>
        <dbReference type="ARBA" id="ARBA00004609"/>
    </source>
</evidence>
<protein>
    <recommendedName>
        <fullName evidence="14">chitin deacetylase</fullName>
        <ecNumber evidence="14">3.5.1.41</ecNumber>
    </recommendedName>
</protein>
<evidence type="ECO:0000259" key="18">
    <source>
        <dbReference type="PROSITE" id="PS51677"/>
    </source>
</evidence>
<evidence type="ECO:0000256" key="8">
    <source>
        <dbReference type="ARBA" id="ARBA00023136"/>
    </source>
</evidence>
<name>A0AAV5ALM8_9AGAM</name>
<dbReference type="GO" id="GO:0005886">
    <property type="term" value="C:plasma membrane"/>
    <property type="evidence" value="ECO:0007669"/>
    <property type="project" value="UniProtKB-SubCell"/>
</dbReference>
<dbReference type="GO" id="GO:0098552">
    <property type="term" value="C:side of membrane"/>
    <property type="evidence" value="ECO:0007669"/>
    <property type="project" value="UniProtKB-KW"/>
</dbReference>
<evidence type="ECO:0000256" key="14">
    <source>
        <dbReference type="ARBA" id="ARBA00024056"/>
    </source>
</evidence>
<dbReference type="GO" id="GO:0000272">
    <property type="term" value="P:polysaccharide catabolic process"/>
    <property type="evidence" value="ECO:0007669"/>
    <property type="project" value="UniProtKB-KW"/>
</dbReference>
<dbReference type="PANTHER" id="PTHR10587">
    <property type="entry name" value="GLYCOSYL TRANSFERASE-RELATED"/>
    <property type="match status" value="1"/>
</dbReference>
<comment type="catalytic activity">
    <reaction evidence="15">
        <text>[(1-&gt;4)-N-acetyl-beta-D-glucosaminyl](n) + n H2O = chitosan + n acetate</text>
        <dbReference type="Rhea" id="RHEA:10464"/>
        <dbReference type="Rhea" id="RHEA-COMP:9593"/>
        <dbReference type="Rhea" id="RHEA-COMP:9597"/>
        <dbReference type="ChEBI" id="CHEBI:15377"/>
        <dbReference type="ChEBI" id="CHEBI:17029"/>
        <dbReference type="ChEBI" id="CHEBI:30089"/>
        <dbReference type="ChEBI" id="CHEBI:57704"/>
        <dbReference type="EC" id="3.5.1.41"/>
    </reaction>
    <physiologicalReaction direction="left-to-right" evidence="15">
        <dbReference type="Rhea" id="RHEA:10465"/>
    </physiologicalReaction>
</comment>